<dbReference type="Proteomes" id="UP000466535">
    <property type="component" value="Unassembled WGS sequence"/>
</dbReference>
<dbReference type="EMBL" id="WUUT01000003">
    <property type="protein sequence ID" value="MXR51754.1"/>
    <property type="molecule type" value="Genomic_DNA"/>
</dbReference>
<dbReference type="InterPro" id="IPR023214">
    <property type="entry name" value="HAD_sf"/>
</dbReference>
<reference evidence="2 3" key="1">
    <citation type="submission" date="2019-12" db="EMBL/GenBank/DDBJ databases">
        <title>Isolation and characterization of three novel carbon monoxide-oxidizing members of Halobacteria from salione crusts and soils.</title>
        <authorList>
            <person name="Myers M.R."/>
            <person name="King G.M."/>
        </authorList>
    </citation>
    <scope>NUCLEOTIDE SEQUENCE [LARGE SCALE GENOMIC DNA]</scope>
    <source>
        <strain evidence="2 3">WSH3</strain>
    </source>
</reference>
<feature type="active site" description="Nucleophile" evidence="1">
    <location>
        <position position="12"/>
    </location>
</feature>
<evidence type="ECO:0000313" key="2">
    <source>
        <dbReference type="EMBL" id="MXR51754.1"/>
    </source>
</evidence>
<gene>
    <name evidence="2" type="ORF">GRX03_09075</name>
</gene>
<dbReference type="RefSeq" id="WP_159763886.1">
    <property type="nucleotide sequence ID" value="NZ_WUUT01000003.1"/>
</dbReference>
<dbReference type="AlphaFoldDB" id="A0A6B0T106"/>
<dbReference type="OrthoDB" id="337956at2157"/>
<proteinExistence type="predicted"/>
<comment type="caution">
    <text evidence="2">The sequence shown here is derived from an EMBL/GenBank/DDBJ whole genome shotgun (WGS) entry which is preliminary data.</text>
</comment>
<evidence type="ECO:0008006" key="4">
    <source>
        <dbReference type="Google" id="ProtNLM"/>
    </source>
</evidence>
<dbReference type="PANTHER" id="PTHR35134:SF2">
    <property type="entry name" value="NUCLEOTIDASE YQFW-RELATED"/>
    <property type="match status" value="1"/>
</dbReference>
<name>A0A6B0T106_9EURY</name>
<dbReference type="Gene3D" id="3.40.50.1000">
    <property type="entry name" value="HAD superfamily/HAD-like"/>
    <property type="match status" value="1"/>
</dbReference>
<accession>A0A6B0T106</accession>
<keyword evidence="3" id="KW-1185">Reference proteome</keyword>
<dbReference type="PANTHER" id="PTHR35134">
    <property type="entry name" value="NUCLEOTIDASE YQFW-RELATED"/>
    <property type="match status" value="1"/>
</dbReference>
<dbReference type="Pfam" id="PF06941">
    <property type="entry name" value="NT5C"/>
    <property type="match status" value="1"/>
</dbReference>
<dbReference type="GO" id="GO:0008253">
    <property type="term" value="F:5'-nucleotidase activity"/>
    <property type="evidence" value="ECO:0007669"/>
    <property type="project" value="InterPro"/>
</dbReference>
<dbReference type="GO" id="GO:0009264">
    <property type="term" value="P:deoxyribonucleotide catabolic process"/>
    <property type="evidence" value="ECO:0007669"/>
    <property type="project" value="InterPro"/>
</dbReference>
<evidence type="ECO:0000256" key="1">
    <source>
        <dbReference type="PIRSR" id="PIRSR610708-1"/>
    </source>
</evidence>
<feature type="active site" description="Proton donor" evidence="1">
    <location>
        <position position="14"/>
    </location>
</feature>
<evidence type="ECO:0000313" key="3">
    <source>
        <dbReference type="Proteomes" id="UP000466535"/>
    </source>
</evidence>
<sequence length="196" mass="22215">MSETADERLLVDVDGTLCRNMPRLCEYLELEYGLDVTPAEITDWSYQFESVGLGISEVITELFERRPEWFLADLDPVSGSEAALETLSDAGYEIWIVTHRPSDTHDLTREWLAEQGMTYDHYVSDVPESKAEVSGDVLIDDYHGNVTDAVRAGMTGLAFDRPYTERIDHDRAYRVQTWEDVLDLLVFDTEVPGEAG</sequence>
<dbReference type="SUPFAM" id="SSF56784">
    <property type="entry name" value="HAD-like"/>
    <property type="match status" value="1"/>
</dbReference>
<organism evidence="2 3">
    <name type="scientific">Halovenus carboxidivorans</name>
    <dbReference type="NCBI Taxonomy" id="2692199"/>
    <lineage>
        <taxon>Archaea</taxon>
        <taxon>Methanobacteriati</taxon>
        <taxon>Methanobacteriota</taxon>
        <taxon>Stenosarchaea group</taxon>
        <taxon>Halobacteria</taxon>
        <taxon>Halobacteriales</taxon>
        <taxon>Haloarculaceae</taxon>
        <taxon>Halovenus</taxon>
    </lineage>
</organism>
<dbReference type="InterPro" id="IPR052419">
    <property type="entry name" value="5_3-deoxyribonucleotidase-like"/>
</dbReference>
<protein>
    <recommendedName>
        <fullName evidence="4">Nucleotidase</fullName>
    </recommendedName>
</protein>
<dbReference type="InterPro" id="IPR036412">
    <property type="entry name" value="HAD-like_sf"/>
</dbReference>
<dbReference type="InterPro" id="IPR010708">
    <property type="entry name" value="5'(3')-deoxyribonucleotidase"/>
</dbReference>